<keyword evidence="6 10" id="KW-0733">Signal recognition particle</keyword>
<dbReference type="PANTHER" id="PTHR12860:SF0">
    <property type="entry name" value="SIGNAL RECOGNITION PARTICLE SUBUNIT SRP68"/>
    <property type="match status" value="1"/>
</dbReference>
<evidence type="ECO:0000256" key="1">
    <source>
        <dbReference type="ARBA" id="ARBA00004496"/>
    </source>
</evidence>
<reference evidence="11 12" key="1">
    <citation type="submission" date="2024-05" db="EMBL/GenBank/DDBJ databases">
        <title>Long read based assembly of the Candida bracarensis genome reveals expanded adhesin content.</title>
        <authorList>
            <person name="Marcet-Houben M."/>
            <person name="Ksiezopolska E."/>
            <person name="Gabaldon T."/>
        </authorList>
    </citation>
    <scope>NUCLEOTIDE SEQUENCE [LARGE SCALE GENOMIC DNA]</scope>
    <source>
        <strain evidence="11 12">CBM6</strain>
    </source>
</reference>
<keyword evidence="8 10" id="KW-0687">Ribonucleoprotein</keyword>
<comment type="subcellular location">
    <subcellularLocation>
        <location evidence="1 10">Cytoplasm</location>
    </subcellularLocation>
    <subcellularLocation>
        <location evidence="2">Nucleus</location>
        <location evidence="2">Nucleolus</location>
    </subcellularLocation>
</comment>
<evidence type="ECO:0000313" key="12">
    <source>
        <dbReference type="Proteomes" id="UP001623330"/>
    </source>
</evidence>
<evidence type="ECO:0000256" key="6">
    <source>
        <dbReference type="ARBA" id="ARBA00023135"/>
    </source>
</evidence>
<keyword evidence="12" id="KW-1185">Reference proteome</keyword>
<organism evidence="11 12">
    <name type="scientific">Nakaseomyces bracarensis</name>
    <dbReference type="NCBI Taxonomy" id="273131"/>
    <lineage>
        <taxon>Eukaryota</taxon>
        <taxon>Fungi</taxon>
        <taxon>Dikarya</taxon>
        <taxon>Ascomycota</taxon>
        <taxon>Saccharomycotina</taxon>
        <taxon>Saccharomycetes</taxon>
        <taxon>Saccharomycetales</taxon>
        <taxon>Saccharomycetaceae</taxon>
        <taxon>Nakaseomyces</taxon>
    </lineage>
</organism>
<dbReference type="Proteomes" id="UP001623330">
    <property type="component" value="Unassembled WGS sequence"/>
</dbReference>
<evidence type="ECO:0000256" key="7">
    <source>
        <dbReference type="ARBA" id="ARBA00023242"/>
    </source>
</evidence>
<dbReference type="PIRSF" id="PIRSF038995">
    <property type="entry name" value="SRP68"/>
    <property type="match status" value="1"/>
</dbReference>
<comment type="caution">
    <text evidence="11">The sequence shown here is derived from an EMBL/GenBank/DDBJ whole genome shotgun (WGS) entry which is preliminary data.</text>
</comment>
<keyword evidence="4 10" id="KW-0963">Cytoplasm</keyword>
<evidence type="ECO:0000256" key="10">
    <source>
        <dbReference type="PIRNR" id="PIRNR038995"/>
    </source>
</evidence>
<evidence type="ECO:0000313" key="11">
    <source>
        <dbReference type="EMBL" id="KAL3230823.1"/>
    </source>
</evidence>
<evidence type="ECO:0000256" key="3">
    <source>
        <dbReference type="ARBA" id="ARBA00009352"/>
    </source>
</evidence>
<evidence type="ECO:0000256" key="4">
    <source>
        <dbReference type="ARBA" id="ARBA00022490"/>
    </source>
</evidence>
<accession>A0ABR4NRE4</accession>
<dbReference type="EMBL" id="JBEVYD010000009">
    <property type="protein sequence ID" value="KAL3230823.1"/>
    <property type="molecule type" value="Genomic_DNA"/>
</dbReference>
<dbReference type="InterPro" id="IPR026258">
    <property type="entry name" value="SRP68"/>
</dbReference>
<keyword evidence="7" id="KW-0539">Nucleus</keyword>
<dbReference type="InterPro" id="IPR034652">
    <property type="entry name" value="SRP68-RBD"/>
</dbReference>
<protein>
    <recommendedName>
        <fullName evidence="9 10">Signal recognition particle subunit SRP68</fullName>
        <shortName evidence="10">SRP68</shortName>
    </recommendedName>
</protein>
<dbReference type="PANTHER" id="PTHR12860">
    <property type="entry name" value="SIGNAL RECOGNITION PARTICLE 68 KDA PROTEIN"/>
    <property type="match status" value="1"/>
</dbReference>
<dbReference type="CDD" id="cd15481">
    <property type="entry name" value="SRP68-RBD"/>
    <property type="match status" value="1"/>
</dbReference>
<keyword evidence="5 10" id="KW-0694">RNA-binding</keyword>
<dbReference type="Gene3D" id="1.10.3450.40">
    <property type="entry name" value="Signal recognition particle, SRP68 subunit, RNA-binding domain"/>
    <property type="match status" value="1"/>
</dbReference>
<evidence type="ECO:0000256" key="2">
    <source>
        <dbReference type="ARBA" id="ARBA00004604"/>
    </source>
</evidence>
<name>A0ABR4NRE4_9SACH</name>
<comment type="function">
    <text evidence="10">Component of the signal recognition particle (SRP) complex, a ribonucleoprotein complex that mediates the cotranslational targeting of secretory and membrane proteins to the endoplasmic reticulum (ER). The SRP complex interacts with the signal sequence in nascent secretory and membrane proteins and directs them to the membrane of the ER.</text>
</comment>
<evidence type="ECO:0000256" key="9">
    <source>
        <dbReference type="ARBA" id="ARBA00029498"/>
    </source>
</evidence>
<evidence type="ECO:0000256" key="5">
    <source>
        <dbReference type="ARBA" id="ARBA00022884"/>
    </source>
</evidence>
<dbReference type="InterPro" id="IPR038253">
    <property type="entry name" value="SRP68_N_sf"/>
</dbReference>
<proteinExistence type="inferred from homology"/>
<gene>
    <name evidence="11" type="ORF">RNJ44_01272</name>
</gene>
<dbReference type="Pfam" id="PF16969">
    <property type="entry name" value="SRP68"/>
    <property type="match status" value="1"/>
</dbReference>
<sequence>MGIYSPIGATYGTRVDQILETDQDFAKYHEKLNRKLQKLRHRCQGVTKDTKRYSEKEKLTKVTHEHYDNKSKLYGVLFLLHAERDLALVETLKMRGRQRGKLKRAEKKVINTRLKKVAQTVQKLVELTKNEQNPFTRLQYLVYERLALAEYTLFGKVTKKNKTTNRVTSLLATPFAALKFLNDKGLVNEDILGLIHSKYEYTLKQYSGNLVSNQELNNFIAKIIHEIGEKDELVKILLDNGYTIEVKEVNESAVNSLTNISWRSFNAKITDHEVSSSIEAAQSVEIKNVTDYSTQLLHWDNALNRQETIIKNFDENEIDNDDEIDNPQENNQILLAYINYNRLLVNTLRDNEIFKQLYGQWNTTCPTISAKIVKFKELDRITKNLKVFLQEIMELPGIYSDDELMYQLELLTLYYQTIISSGTLAYLYQAKGYYREALALHIAAFKKLDSKLEDSMSSISEVILPKSLFDITEIVKTKENVKSAWTGVVALAGYQKTVKNTKNKYEYSVIEKLNYGVSLNPTEISLRNLFPMSPKIHPVSAKPTLFDLAFNYVQYEKGNVSSNVDTQQESKQNISAVIEKEEPKKKRGFLGLFGRS</sequence>
<evidence type="ECO:0000256" key="8">
    <source>
        <dbReference type="ARBA" id="ARBA00023274"/>
    </source>
</evidence>
<comment type="similarity">
    <text evidence="3 10">Belongs to the SRP68 family.</text>
</comment>